<accession>A0ABW5W753</accession>
<name>A0ABW5W753_9PSEU</name>
<dbReference type="Gene3D" id="3.40.50.150">
    <property type="entry name" value="Vaccinia Virus protein VP39"/>
    <property type="match status" value="1"/>
</dbReference>
<evidence type="ECO:0000313" key="3">
    <source>
        <dbReference type="Proteomes" id="UP001597478"/>
    </source>
</evidence>
<feature type="domain" description="Methyltransferase type 11" evidence="1">
    <location>
        <begin position="65"/>
        <end position="161"/>
    </location>
</feature>
<comment type="caution">
    <text evidence="2">The sequence shown here is derived from an EMBL/GenBank/DDBJ whole genome shotgun (WGS) entry which is preliminary data.</text>
</comment>
<proteinExistence type="predicted"/>
<dbReference type="InterPro" id="IPR013216">
    <property type="entry name" value="Methyltransf_11"/>
</dbReference>
<keyword evidence="2" id="KW-0808">Transferase</keyword>
<organism evidence="2 3">
    <name type="scientific">Prauserella oleivorans</name>
    <dbReference type="NCBI Taxonomy" id="1478153"/>
    <lineage>
        <taxon>Bacteria</taxon>
        <taxon>Bacillati</taxon>
        <taxon>Actinomycetota</taxon>
        <taxon>Actinomycetes</taxon>
        <taxon>Pseudonocardiales</taxon>
        <taxon>Pseudonocardiaceae</taxon>
        <taxon>Prauserella</taxon>
    </lineage>
</organism>
<keyword evidence="2" id="KW-0489">Methyltransferase</keyword>
<dbReference type="Pfam" id="PF08241">
    <property type="entry name" value="Methyltransf_11"/>
    <property type="match status" value="1"/>
</dbReference>
<sequence>MRPATSPGNHPPAPSLVGDVIDRTFGHPRGLLGRLGGTVMAHAHAAIERHVVDVAKLAREESVLVVGPGPGVGLAEAAARARRVVGVDPSADMLDVCRHRCADAVAAGAVVLRQATAEATGEPDAAADVVLSVNNVHLWDDRHAAFAELYRVLCPGGRLVLSAHERWLPVSRHALAAQLERAGFTDLQTWAWDPPGPLAGRAAQLRAWRPR</sequence>
<dbReference type="GO" id="GO:0008168">
    <property type="term" value="F:methyltransferase activity"/>
    <property type="evidence" value="ECO:0007669"/>
    <property type="project" value="UniProtKB-KW"/>
</dbReference>
<dbReference type="CDD" id="cd02440">
    <property type="entry name" value="AdoMet_MTases"/>
    <property type="match status" value="1"/>
</dbReference>
<dbReference type="InterPro" id="IPR050508">
    <property type="entry name" value="Methyltransf_Superfamily"/>
</dbReference>
<protein>
    <submittedName>
        <fullName evidence="2">Class I SAM-dependent methyltransferase</fullName>
        <ecNumber evidence="2">2.1.1.-</ecNumber>
    </submittedName>
</protein>
<evidence type="ECO:0000259" key="1">
    <source>
        <dbReference type="Pfam" id="PF08241"/>
    </source>
</evidence>
<dbReference type="InterPro" id="IPR029063">
    <property type="entry name" value="SAM-dependent_MTases_sf"/>
</dbReference>
<dbReference type="Proteomes" id="UP001597478">
    <property type="component" value="Unassembled WGS sequence"/>
</dbReference>
<dbReference type="PANTHER" id="PTHR42912">
    <property type="entry name" value="METHYLTRANSFERASE"/>
    <property type="match status" value="1"/>
</dbReference>
<dbReference type="EMBL" id="JBHUOF010000007">
    <property type="protein sequence ID" value="MFD2799004.1"/>
    <property type="molecule type" value="Genomic_DNA"/>
</dbReference>
<dbReference type="SUPFAM" id="SSF53335">
    <property type="entry name" value="S-adenosyl-L-methionine-dependent methyltransferases"/>
    <property type="match status" value="1"/>
</dbReference>
<dbReference type="RefSeq" id="WP_377386716.1">
    <property type="nucleotide sequence ID" value="NZ_JBHSAN010000006.1"/>
</dbReference>
<dbReference type="EC" id="2.1.1.-" evidence="2"/>
<dbReference type="GO" id="GO:0032259">
    <property type="term" value="P:methylation"/>
    <property type="evidence" value="ECO:0007669"/>
    <property type="project" value="UniProtKB-KW"/>
</dbReference>
<evidence type="ECO:0000313" key="2">
    <source>
        <dbReference type="EMBL" id="MFD2799004.1"/>
    </source>
</evidence>
<reference evidence="3" key="1">
    <citation type="journal article" date="2019" name="Int. J. Syst. Evol. Microbiol.">
        <title>The Global Catalogue of Microorganisms (GCM) 10K type strain sequencing project: providing services to taxonomists for standard genome sequencing and annotation.</title>
        <authorList>
            <consortium name="The Broad Institute Genomics Platform"/>
            <consortium name="The Broad Institute Genome Sequencing Center for Infectious Disease"/>
            <person name="Wu L."/>
            <person name="Ma J."/>
        </authorList>
    </citation>
    <scope>NUCLEOTIDE SEQUENCE [LARGE SCALE GENOMIC DNA]</scope>
    <source>
        <strain evidence="3">IBRC-M 10906</strain>
    </source>
</reference>
<keyword evidence="3" id="KW-1185">Reference proteome</keyword>
<gene>
    <name evidence="2" type="ORF">ACFS2C_06325</name>
</gene>